<reference evidence="7" key="1">
    <citation type="journal article" date="2017" name="Genome Announc.">
        <title>Genome sequences of Cyberlindnera fabianii 65, Pichia kudriavzevii 129, and Saccharomyces cerevisiae 131 isolated from fermented masau fruits in Zimbabwe.</title>
        <authorList>
            <person name="van Rijswijck I.M.H."/>
            <person name="Derks M.F.L."/>
            <person name="Abee T."/>
            <person name="de Ridder D."/>
            <person name="Smid E.J."/>
        </authorList>
    </citation>
    <scope>NUCLEOTIDE SEQUENCE [LARGE SCALE GENOMIC DNA]</scope>
    <source>
        <strain evidence="7">65</strain>
    </source>
</reference>
<evidence type="ECO:0000256" key="4">
    <source>
        <dbReference type="ARBA" id="ARBA00023274"/>
    </source>
</evidence>
<dbReference type="GO" id="GO:0003735">
    <property type="term" value="F:structural constituent of ribosome"/>
    <property type="evidence" value="ECO:0007669"/>
    <property type="project" value="InterPro"/>
</dbReference>
<dbReference type="InterPro" id="IPR040049">
    <property type="entry name" value="Ribosomal_mS25/mL61"/>
</dbReference>
<dbReference type="STRING" id="36022.A0A1V2LCU5"/>
<dbReference type="Proteomes" id="UP000189513">
    <property type="component" value="Unassembled WGS sequence"/>
</dbReference>
<keyword evidence="7" id="KW-1185">Reference proteome</keyword>
<evidence type="ECO:0000256" key="2">
    <source>
        <dbReference type="ARBA" id="ARBA00022980"/>
    </source>
</evidence>
<evidence type="ECO:0000259" key="5">
    <source>
        <dbReference type="SMART" id="SM00916"/>
    </source>
</evidence>
<evidence type="ECO:0000313" key="7">
    <source>
        <dbReference type="Proteomes" id="UP000189513"/>
    </source>
</evidence>
<dbReference type="SMART" id="SM00916">
    <property type="entry name" value="L51_S25_CI-B8"/>
    <property type="match status" value="1"/>
</dbReference>
<dbReference type="Pfam" id="PF05047">
    <property type="entry name" value="L51_S25_CI-B8"/>
    <property type="match status" value="1"/>
</dbReference>
<feature type="domain" description="Ribosomal protein/NADH dehydrogenase" evidence="5">
    <location>
        <begin position="43"/>
        <end position="123"/>
    </location>
</feature>
<dbReference type="InterPro" id="IPR007741">
    <property type="entry name" value="Ribosomal_mL43/mS25/NADH_DH"/>
</dbReference>
<dbReference type="AlphaFoldDB" id="A0A1V2LCU5"/>
<evidence type="ECO:0000313" key="6">
    <source>
        <dbReference type="EMBL" id="ONH69465.1"/>
    </source>
</evidence>
<protein>
    <recommendedName>
        <fullName evidence="5">Ribosomal protein/NADH dehydrogenase domain-containing protein</fullName>
    </recommendedName>
</protein>
<keyword evidence="2" id="KW-0689">Ribosomal protein</keyword>
<comment type="caution">
    <text evidence="6">The sequence shown here is derived from an EMBL/GenBank/DDBJ whole genome shotgun (WGS) entry which is preliminary data.</text>
</comment>
<organism evidence="6 7">
    <name type="scientific">Cyberlindnera fabianii</name>
    <name type="common">Yeast</name>
    <name type="synonym">Hansenula fabianii</name>
    <dbReference type="NCBI Taxonomy" id="36022"/>
    <lineage>
        <taxon>Eukaryota</taxon>
        <taxon>Fungi</taxon>
        <taxon>Dikarya</taxon>
        <taxon>Ascomycota</taxon>
        <taxon>Saccharomycotina</taxon>
        <taxon>Saccharomycetes</taxon>
        <taxon>Phaffomycetales</taxon>
        <taxon>Phaffomycetaceae</taxon>
        <taxon>Cyberlindnera</taxon>
    </lineage>
</organism>
<dbReference type="OMA" id="QNHNGHM"/>
<accession>A0A1V2LCU5</accession>
<dbReference type="PANTHER" id="PTHR13274:SF2">
    <property type="entry name" value="SMALL RIBOSOMAL SUBUNIT PROTEIN MS25"/>
    <property type="match status" value="1"/>
</dbReference>
<keyword evidence="4" id="KW-0687">Ribonucleoprotein</keyword>
<sequence length="132" mass="15173">MYKSLPKARFGRHFERLNLLSSGAGSVTVPAEVKSVELIFKKRTPDGHMGPRRFWRENLPRVQFHNPELPIRVVRIEPEAGEYKKVPALLKINFQDGTTQQADIKYKHSNEILEEFVKLTKAKPAEEVILGH</sequence>
<dbReference type="EMBL" id="MPUK01000001">
    <property type="protein sequence ID" value="ONH69465.1"/>
    <property type="molecule type" value="Genomic_DNA"/>
</dbReference>
<comment type="subcellular location">
    <subcellularLocation>
        <location evidence="1">Mitochondrion</location>
    </subcellularLocation>
</comment>
<dbReference type="GO" id="GO:0005739">
    <property type="term" value="C:mitochondrion"/>
    <property type="evidence" value="ECO:0007669"/>
    <property type="project" value="UniProtKB-SubCell"/>
</dbReference>
<proteinExistence type="predicted"/>
<name>A0A1V2LCU5_CYBFA</name>
<keyword evidence="3" id="KW-0496">Mitochondrion</keyword>
<dbReference type="InterPro" id="IPR036249">
    <property type="entry name" value="Thioredoxin-like_sf"/>
</dbReference>
<dbReference type="SUPFAM" id="SSF52833">
    <property type="entry name" value="Thioredoxin-like"/>
    <property type="match status" value="1"/>
</dbReference>
<dbReference type="GO" id="GO:1990904">
    <property type="term" value="C:ribonucleoprotein complex"/>
    <property type="evidence" value="ECO:0007669"/>
    <property type="project" value="UniProtKB-KW"/>
</dbReference>
<dbReference type="VEuPathDB" id="FungiDB:BON22_0916"/>
<dbReference type="GO" id="GO:0005840">
    <property type="term" value="C:ribosome"/>
    <property type="evidence" value="ECO:0007669"/>
    <property type="project" value="UniProtKB-KW"/>
</dbReference>
<evidence type="ECO:0000256" key="1">
    <source>
        <dbReference type="ARBA" id="ARBA00004173"/>
    </source>
</evidence>
<dbReference type="PANTHER" id="PTHR13274">
    <property type="entry name" value="MITOCHONDRIAL RIBOSOMAL PROTEIN S25"/>
    <property type="match status" value="1"/>
</dbReference>
<gene>
    <name evidence="6" type="ORF">BON22_0916</name>
</gene>
<evidence type="ECO:0000256" key="3">
    <source>
        <dbReference type="ARBA" id="ARBA00023128"/>
    </source>
</evidence>